<organism evidence="1 2">
    <name type="scientific">Mycena rosella</name>
    <name type="common">Pink bonnet</name>
    <name type="synonym">Agaricus rosellus</name>
    <dbReference type="NCBI Taxonomy" id="1033263"/>
    <lineage>
        <taxon>Eukaryota</taxon>
        <taxon>Fungi</taxon>
        <taxon>Dikarya</taxon>
        <taxon>Basidiomycota</taxon>
        <taxon>Agaricomycotina</taxon>
        <taxon>Agaricomycetes</taxon>
        <taxon>Agaricomycetidae</taxon>
        <taxon>Agaricales</taxon>
        <taxon>Marasmiineae</taxon>
        <taxon>Mycenaceae</taxon>
        <taxon>Mycena</taxon>
    </lineage>
</organism>
<dbReference type="PANTHER" id="PTHR34883:SF15">
    <property type="entry name" value="EXTRACELLULAR SERINE-RICH PROTEIN"/>
    <property type="match status" value="1"/>
</dbReference>
<comment type="caution">
    <text evidence="1">The sequence shown here is derived from an EMBL/GenBank/DDBJ whole genome shotgun (WGS) entry which is preliminary data.</text>
</comment>
<gene>
    <name evidence="1" type="ORF">B0H17DRAFT_909078</name>
</gene>
<dbReference type="InterPro" id="IPR008972">
    <property type="entry name" value="Cupredoxin"/>
</dbReference>
<reference evidence="1" key="1">
    <citation type="submission" date="2023-03" db="EMBL/GenBank/DDBJ databases">
        <title>Massive genome expansion in bonnet fungi (Mycena s.s.) driven by repeated elements and novel gene families across ecological guilds.</title>
        <authorList>
            <consortium name="Lawrence Berkeley National Laboratory"/>
            <person name="Harder C.B."/>
            <person name="Miyauchi S."/>
            <person name="Viragh M."/>
            <person name="Kuo A."/>
            <person name="Thoen E."/>
            <person name="Andreopoulos B."/>
            <person name="Lu D."/>
            <person name="Skrede I."/>
            <person name="Drula E."/>
            <person name="Henrissat B."/>
            <person name="Morin E."/>
            <person name="Kohler A."/>
            <person name="Barry K."/>
            <person name="LaButti K."/>
            <person name="Morin E."/>
            <person name="Salamov A."/>
            <person name="Lipzen A."/>
            <person name="Mereny Z."/>
            <person name="Hegedus B."/>
            <person name="Baldrian P."/>
            <person name="Stursova M."/>
            <person name="Weitz H."/>
            <person name="Taylor A."/>
            <person name="Grigoriev I.V."/>
            <person name="Nagy L.G."/>
            <person name="Martin F."/>
            <person name="Kauserud H."/>
        </authorList>
    </citation>
    <scope>NUCLEOTIDE SEQUENCE</scope>
    <source>
        <strain evidence="1">CBHHK067</strain>
    </source>
</reference>
<protein>
    <submittedName>
        <fullName evidence="1">Uncharacterized protein</fullName>
    </submittedName>
</protein>
<dbReference type="PANTHER" id="PTHR34883">
    <property type="entry name" value="SERINE-RICH PROTEIN, PUTATIVE-RELATED-RELATED"/>
    <property type="match status" value="1"/>
</dbReference>
<dbReference type="AlphaFoldDB" id="A0AAD7D0J8"/>
<dbReference type="Proteomes" id="UP001221757">
    <property type="component" value="Unassembled WGS sequence"/>
</dbReference>
<feature type="non-terminal residue" evidence="1">
    <location>
        <position position="88"/>
    </location>
</feature>
<evidence type="ECO:0000313" key="1">
    <source>
        <dbReference type="EMBL" id="KAJ7671123.1"/>
    </source>
</evidence>
<dbReference type="SUPFAM" id="SSF49503">
    <property type="entry name" value="Cupredoxins"/>
    <property type="match status" value="1"/>
</dbReference>
<keyword evidence="2" id="KW-1185">Reference proteome</keyword>
<feature type="non-terminal residue" evidence="1">
    <location>
        <position position="1"/>
    </location>
</feature>
<dbReference type="EMBL" id="JARKIE010000175">
    <property type="protein sequence ID" value="KAJ7671123.1"/>
    <property type="molecule type" value="Genomic_DNA"/>
</dbReference>
<sequence length="88" mass="9618">NRSVTQSSYNAPCTPAVGGLDSGFKPPNGSDVNRFRTWNFTVNNDQQPMWFFCQQLLPVPHCNAGMVAVVNAPSYGFENFSAFQAAAQ</sequence>
<evidence type="ECO:0000313" key="2">
    <source>
        <dbReference type="Proteomes" id="UP001221757"/>
    </source>
</evidence>
<dbReference type="Gene3D" id="2.60.40.420">
    <property type="entry name" value="Cupredoxins - blue copper proteins"/>
    <property type="match status" value="1"/>
</dbReference>
<proteinExistence type="predicted"/>
<name>A0AAD7D0J8_MYCRO</name>
<accession>A0AAD7D0J8</accession>
<dbReference type="InterPro" id="IPR052953">
    <property type="entry name" value="Ser-rich/MCO-related"/>
</dbReference>